<keyword evidence="2" id="KW-1185">Reference proteome</keyword>
<evidence type="ECO:0000313" key="1">
    <source>
        <dbReference type="EMBL" id="RXG85642.1"/>
    </source>
</evidence>
<proteinExistence type="predicted"/>
<reference evidence="1 2" key="1">
    <citation type="submission" date="2018-10" db="EMBL/GenBank/DDBJ databases">
        <title>Bradyrhizobium sp. nov., isolated from effective nodules of peanut in China.</title>
        <authorList>
            <person name="Li Y."/>
        </authorList>
    </citation>
    <scope>NUCLEOTIDE SEQUENCE [LARGE SCALE GENOMIC DNA]</scope>
    <source>
        <strain evidence="1 2">CCBAU 51781</strain>
    </source>
</reference>
<dbReference type="EMBL" id="RDRA01000043">
    <property type="protein sequence ID" value="RXG85642.1"/>
    <property type="molecule type" value="Genomic_DNA"/>
</dbReference>
<comment type="caution">
    <text evidence="1">The sequence shown here is derived from an EMBL/GenBank/DDBJ whole genome shotgun (WGS) entry which is preliminary data.</text>
</comment>
<evidence type="ECO:0000313" key="2">
    <source>
        <dbReference type="Proteomes" id="UP000289946"/>
    </source>
</evidence>
<organism evidence="1 2">
    <name type="scientific">Bradyrhizobium zhanjiangense</name>
    <dbReference type="NCBI Taxonomy" id="1325107"/>
    <lineage>
        <taxon>Bacteria</taxon>
        <taxon>Pseudomonadati</taxon>
        <taxon>Pseudomonadota</taxon>
        <taxon>Alphaproteobacteria</taxon>
        <taxon>Hyphomicrobiales</taxon>
        <taxon>Nitrobacteraceae</taxon>
        <taxon>Bradyrhizobium</taxon>
    </lineage>
</organism>
<name>A0ABY0D8Q7_9BRAD</name>
<gene>
    <name evidence="1" type="ORF">EAS62_38475</name>
</gene>
<dbReference type="Proteomes" id="UP000289946">
    <property type="component" value="Unassembled WGS sequence"/>
</dbReference>
<sequence>MTEQGAMASLSNSHLRRRHAFSFSRRVSPELCFVTPPSYPRGRREGRVPAAPAVRCAKSTRREDRIAAYR</sequence>
<accession>A0ABY0D8Q7</accession>
<protein>
    <submittedName>
        <fullName evidence="1">Uncharacterized protein</fullName>
    </submittedName>
</protein>